<proteinExistence type="inferred from homology"/>
<keyword evidence="7" id="KW-0813">Transport</keyword>
<dbReference type="GO" id="GO:0065002">
    <property type="term" value="P:intracellular protein transmembrane transport"/>
    <property type="evidence" value="ECO:0007669"/>
    <property type="project" value="TreeGrafter"/>
</dbReference>
<sequence>MAESLDPHRAESSDVDPPVQTAQPTRRRLAWLRPPVMSPDGRMTLVDHFKELRYRVILIVLLILVGMGAMAFFYQELYAFLLEPYMRAVASINASRPDQEVLVVNAGVSAPMTLAIKIVAIAGAVVTSPLWLYQVWAFLAPGLLAKEKKWAVAFIAAGVPLFLTGVGLGYWILPKGLVVLLGFTPQHSPVANMVEMVPFLNFMLQIMLVFGVAFLLPVVIVALNFAGVVTGKQLGAARSYAIVGTFVFAAVATPSTDPISMLALALPMALLYVVAEIICRGNDRRKAKRNADDELLDSSASGTPGD</sequence>
<dbReference type="STRING" id="1577474.GA0111570_104338"/>
<evidence type="ECO:0000256" key="6">
    <source>
        <dbReference type="ARBA" id="ARBA00023136"/>
    </source>
</evidence>
<feature type="transmembrane region" description="Helical" evidence="7">
    <location>
        <begin position="151"/>
        <end position="173"/>
    </location>
</feature>
<dbReference type="GO" id="GO:0043953">
    <property type="term" value="P:protein transport by the Tat complex"/>
    <property type="evidence" value="ECO:0007669"/>
    <property type="project" value="UniProtKB-UniRule"/>
</dbReference>
<feature type="transmembrane region" description="Helical" evidence="7">
    <location>
        <begin position="235"/>
        <end position="253"/>
    </location>
</feature>
<evidence type="ECO:0000313" key="9">
    <source>
        <dbReference type="EMBL" id="SDB84661.1"/>
    </source>
</evidence>
<evidence type="ECO:0000256" key="3">
    <source>
        <dbReference type="ARBA" id="ARBA00022927"/>
    </source>
</evidence>
<dbReference type="InterPro" id="IPR002033">
    <property type="entry name" value="TatC"/>
</dbReference>
<keyword evidence="5 7" id="KW-0811">Translocation</keyword>
<reference evidence="9 10" key="1">
    <citation type="submission" date="2016-06" db="EMBL/GenBank/DDBJ databases">
        <authorList>
            <person name="Olsen C.W."/>
            <person name="Carey S."/>
            <person name="Hinshaw L."/>
            <person name="Karasin A.I."/>
        </authorList>
    </citation>
    <scope>NUCLEOTIDE SEQUENCE [LARGE SCALE GENOMIC DNA]</scope>
    <source>
        <strain evidence="9 10">LZ-22</strain>
    </source>
</reference>
<dbReference type="PANTHER" id="PTHR30371">
    <property type="entry name" value="SEC-INDEPENDENT PROTEIN TRANSLOCASE PROTEIN TATC"/>
    <property type="match status" value="1"/>
</dbReference>
<dbReference type="HAMAP" id="MF_00902">
    <property type="entry name" value="TatC"/>
    <property type="match status" value="1"/>
</dbReference>
<keyword evidence="3 7" id="KW-0653">Protein transport</keyword>
<name>A0A1G6GRU0_9ACTN</name>
<comment type="subunit">
    <text evidence="7">The Tat system comprises two distinct complexes: a TatABC complex, containing multiple copies of TatA, TatB and TatC subunits, and a separate TatA complex, containing only TatA subunits. Substrates initially bind to the TatABC complex, which probably triggers association of the separate TatA complex to form the active translocon.</text>
</comment>
<dbReference type="Pfam" id="PF00902">
    <property type="entry name" value="TatC"/>
    <property type="match status" value="1"/>
</dbReference>
<dbReference type="RefSeq" id="WP_217634079.1">
    <property type="nucleotide sequence ID" value="NZ_FMYF01000004.1"/>
</dbReference>
<comment type="similarity">
    <text evidence="7">Belongs to the TatC family.</text>
</comment>
<dbReference type="GO" id="GO:0009977">
    <property type="term" value="F:proton motive force dependent protein transmembrane transporter activity"/>
    <property type="evidence" value="ECO:0007669"/>
    <property type="project" value="TreeGrafter"/>
</dbReference>
<evidence type="ECO:0000256" key="5">
    <source>
        <dbReference type="ARBA" id="ARBA00023010"/>
    </source>
</evidence>
<keyword evidence="7" id="KW-1003">Cell membrane</keyword>
<evidence type="ECO:0000313" key="10">
    <source>
        <dbReference type="Proteomes" id="UP000199086"/>
    </source>
</evidence>
<keyword evidence="6 7" id="KW-0472">Membrane</keyword>
<comment type="subcellular location">
    <subcellularLocation>
        <location evidence="7">Cell membrane</location>
        <topology evidence="7">Multi-pass membrane protein</topology>
    </subcellularLocation>
    <subcellularLocation>
        <location evidence="1">Membrane</location>
        <topology evidence="1">Multi-pass membrane protein</topology>
    </subcellularLocation>
</comment>
<evidence type="ECO:0000256" key="1">
    <source>
        <dbReference type="ARBA" id="ARBA00004141"/>
    </source>
</evidence>
<evidence type="ECO:0000256" key="2">
    <source>
        <dbReference type="ARBA" id="ARBA00022692"/>
    </source>
</evidence>
<evidence type="ECO:0000256" key="4">
    <source>
        <dbReference type="ARBA" id="ARBA00022989"/>
    </source>
</evidence>
<keyword evidence="10" id="KW-1185">Reference proteome</keyword>
<comment type="function">
    <text evidence="7">Part of the twin-arginine translocation (Tat) system that transports large folded proteins containing a characteristic twin-arginine motif in their signal peptide across membranes. Together with TatB, TatC is part of a receptor directly interacting with Tat signal peptides.</text>
</comment>
<keyword evidence="2 7" id="KW-0812">Transmembrane</keyword>
<feature type="transmembrane region" description="Helical" evidence="7">
    <location>
        <begin position="259"/>
        <end position="279"/>
    </location>
</feature>
<dbReference type="AlphaFoldDB" id="A0A1G6GRU0"/>
<feature type="region of interest" description="Disordered" evidence="8">
    <location>
        <begin position="1"/>
        <end position="23"/>
    </location>
</feature>
<gene>
    <name evidence="7" type="primary">tatC</name>
    <name evidence="9" type="ORF">GA0111570_104338</name>
</gene>
<keyword evidence="4 7" id="KW-1133">Transmembrane helix</keyword>
<dbReference type="EMBL" id="FMYF01000004">
    <property type="protein sequence ID" value="SDB84661.1"/>
    <property type="molecule type" value="Genomic_DNA"/>
</dbReference>
<evidence type="ECO:0000256" key="7">
    <source>
        <dbReference type="HAMAP-Rule" id="MF_00902"/>
    </source>
</evidence>
<organism evidence="9 10">
    <name type="scientific">Raineyella antarctica</name>
    <dbReference type="NCBI Taxonomy" id="1577474"/>
    <lineage>
        <taxon>Bacteria</taxon>
        <taxon>Bacillati</taxon>
        <taxon>Actinomycetota</taxon>
        <taxon>Actinomycetes</taxon>
        <taxon>Propionibacteriales</taxon>
        <taxon>Propionibacteriaceae</taxon>
        <taxon>Raineyella</taxon>
    </lineage>
</organism>
<dbReference type="PANTHER" id="PTHR30371:SF0">
    <property type="entry name" value="SEC-INDEPENDENT PROTEIN TRANSLOCASE PROTEIN TATC, CHLOROPLASTIC-RELATED"/>
    <property type="match status" value="1"/>
</dbReference>
<feature type="transmembrane region" description="Helical" evidence="7">
    <location>
        <begin position="52"/>
        <end position="74"/>
    </location>
</feature>
<feature type="transmembrane region" description="Helical" evidence="7">
    <location>
        <begin position="202"/>
        <end position="223"/>
    </location>
</feature>
<protein>
    <recommendedName>
        <fullName evidence="7">Sec-independent protein translocase protein TatC</fullName>
    </recommendedName>
</protein>
<dbReference type="Proteomes" id="UP000199086">
    <property type="component" value="Unassembled WGS sequence"/>
</dbReference>
<dbReference type="PRINTS" id="PR01840">
    <property type="entry name" value="TATCFAMILY"/>
</dbReference>
<dbReference type="GO" id="GO:0033281">
    <property type="term" value="C:TAT protein transport complex"/>
    <property type="evidence" value="ECO:0007669"/>
    <property type="project" value="UniProtKB-UniRule"/>
</dbReference>
<dbReference type="NCBIfam" id="TIGR00945">
    <property type="entry name" value="tatC"/>
    <property type="match status" value="1"/>
</dbReference>
<accession>A0A1G6GRU0</accession>
<evidence type="ECO:0000256" key="8">
    <source>
        <dbReference type="SAM" id="MobiDB-lite"/>
    </source>
</evidence>
<feature type="compositionally biased region" description="Basic and acidic residues" evidence="8">
    <location>
        <begin position="1"/>
        <end position="12"/>
    </location>
</feature>
<feature type="transmembrane region" description="Helical" evidence="7">
    <location>
        <begin position="114"/>
        <end position="139"/>
    </location>
</feature>